<dbReference type="InterPro" id="IPR036412">
    <property type="entry name" value="HAD-like_sf"/>
</dbReference>
<dbReference type="Gene3D" id="3.40.50.1000">
    <property type="entry name" value="HAD superfamily/HAD-like"/>
    <property type="match status" value="1"/>
</dbReference>
<dbReference type="PANTHER" id="PTHR43611">
    <property type="entry name" value="ALPHA-D-GLUCOSE 1-PHOSPHATE PHOSPHATASE"/>
    <property type="match status" value="1"/>
</dbReference>
<organism evidence="1 2">
    <name type="scientific">Schumannella soli</name>
    <dbReference type="NCBI Taxonomy" id="2590779"/>
    <lineage>
        <taxon>Bacteria</taxon>
        <taxon>Bacillati</taxon>
        <taxon>Actinomycetota</taxon>
        <taxon>Actinomycetes</taxon>
        <taxon>Micrococcales</taxon>
        <taxon>Microbacteriaceae</taxon>
        <taxon>Schumannella</taxon>
    </lineage>
</organism>
<evidence type="ECO:0000313" key="1">
    <source>
        <dbReference type="EMBL" id="TPW75970.1"/>
    </source>
</evidence>
<dbReference type="Gene3D" id="1.10.150.240">
    <property type="entry name" value="Putative phosphatase, domain 2"/>
    <property type="match status" value="1"/>
</dbReference>
<evidence type="ECO:0000313" key="2">
    <source>
        <dbReference type="Proteomes" id="UP000316252"/>
    </source>
</evidence>
<reference evidence="1 2" key="1">
    <citation type="submission" date="2019-06" db="EMBL/GenBank/DDBJ databases">
        <authorList>
            <person name="Li F."/>
        </authorList>
    </citation>
    <scope>NUCLEOTIDE SEQUENCE [LARGE SCALE GENOMIC DNA]</scope>
    <source>
        <strain evidence="1 2">10F1D-1</strain>
    </source>
</reference>
<accession>A0A506Y302</accession>
<dbReference type="Proteomes" id="UP000316252">
    <property type="component" value="Unassembled WGS sequence"/>
</dbReference>
<dbReference type="SUPFAM" id="SSF56784">
    <property type="entry name" value="HAD-like"/>
    <property type="match status" value="1"/>
</dbReference>
<dbReference type="GO" id="GO:0016787">
    <property type="term" value="F:hydrolase activity"/>
    <property type="evidence" value="ECO:0007669"/>
    <property type="project" value="UniProtKB-KW"/>
</dbReference>
<gene>
    <name evidence="1" type="ORF">FJ657_09035</name>
</gene>
<protein>
    <submittedName>
        <fullName evidence="1">HAD-IA family hydrolase</fullName>
    </submittedName>
</protein>
<dbReference type="Pfam" id="PF00702">
    <property type="entry name" value="Hydrolase"/>
    <property type="match status" value="1"/>
</dbReference>
<dbReference type="RefSeq" id="WP_141163328.1">
    <property type="nucleotide sequence ID" value="NZ_VHQG01000002.1"/>
</dbReference>
<proteinExistence type="predicted"/>
<dbReference type="InterPro" id="IPR006439">
    <property type="entry name" value="HAD-SF_hydro_IA"/>
</dbReference>
<name>A0A506Y302_9MICO</name>
<keyword evidence="1" id="KW-0378">Hydrolase</keyword>
<dbReference type="AlphaFoldDB" id="A0A506Y302"/>
<comment type="caution">
    <text evidence="1">The sequence shown here is derived from an EMBL/GenBank/DDBJ whole genome shotgun (WGS) entry which is preliminary data.</text>
</comment>
<sequence>MTLLFAFDMDEVIYDYDWRRRMAGLSALTGLPVDELRARWWTHPDGEMKAEAGGWRTGDEYLAAVNATLGIDVPGDAWLAARRDAMAPRPAVIAAIARAKELGEVTMLTNNGAFIGENLHRLVPEVADLFGDGLRATAQYGARKPDPAVFRALLAAYDRSPDEVFFADDLAENVAGAASVGITAHHYTGSDGLLAAIEDFARARV</sequence>
<dbReference type="EMBL" id="VHQG01000002">
    <property type="protein sequence ID" value="TPW75970.1"/>
    <property type="molecule type" value="Genomic_DNA"/>
</dbReference>
<dbReference type="NCBIfam" id="TIGR01509">
    <property type="entry name" value="HAD-SF-IA-v3"/>
    <property type="match status" value="1"/>
</dbReference>
<dbReference type="OrthoDB" id="9797415at2"/>
<dbReference type="PANTHER" id="PTHR43611:SF3">
    <property type="entry name" value="FLAVIN MONONUCLEOTIDE HYDROLASE 1, CHLOROPLATIC"/>
    <property type="match status" value="1"/>
</dbReference>
<dbReference type="InterPro" id="IPR023214">
    <property type="entry name" value="HAD_sf"/>
</dbReference>
<dbReference type="InterPro" id="IPR023198">
    <property type="entry name" value="PGP-like_dom2"/>
</dbReference>
<keyword evidence="2" id="KW-1185">Reference proteome</keyword>